<keyword evidence="1" id="KW-0812">Transmembrane</keyword>
<name>A0A5R8YX86_9ACTN</name>
<gene>
    <name evidence="2" type="ORF">FED44_20780</name>
</gene>
<accession>A0A5R8YX86</accession>
<evidence type="ECO:0000313" key="3">
    <source>
        <dbReference type="Proteomes" id="UP000309033"/>
    </source>
</evidence>
<dbReference type="Proteomes" id="UP000309033">
    <property type="component" value="Unassembled WGS sequence"/>
</dbReference>
<organism evidence="2 3">
    <name type="scientific">Microbispora triticiradicis</name>
    <dbReference type="NCBI Taxonomy" id="2200763"/>
    <lineage>
        <taxon>Bacteria</taxon>
        <taxon>Bacillati</taxon>
        <taxon>Actinomycetota</taxon>
        <taxon>Actinomycetes</taxon>
        <taxon>Streptosporangiales</taxon>
        <taxon>Streptosporangiaceae</taxon>
        <taxon>Microbispora</taxon>
    </lineage>
</organism>
<dbReference type="SMART" id="SM00710">
    <property type="entry name" value="PbH1"/>
    <property type="match status" value="6"/>
</dbReference>
<keyword evidence="1" id="KW-1133">Transmembrane helix</keyword>
<dbReference type="SUPFAM" id="SSF51126">
    <property type="entry name" value="Pectin lyase-like"/>
    <property type="match status" value="1"/>
</dbReference>
<reference evidence="2" key="1">
    <citation type="submission" date="2019-05" db="EMBL/GenBank/DDBJ databases">
        <title>Isolation, diversity and antifungal activity of Actinobacteria from wheat.</title>
        <authorList>
            <person name="Yu B."/>
        </authorList>
    </citation>
    <scope>NUCLEOTIDE SEQUENCE [LARGE SCALE GENOMIC DNA]</scope>
    <source>
        <strain evidence="2">NEAU-HEGS1-5</strain>
    </source>
</reference>
<proteinExistence type="predicted"/>
<dbReference type="InterPro" id="IPR012334">
    <property type="entry name" value="Pectin_lyas_fold"/>
</dbReference>
<dbReference type="AlphaFoldDB" id="A0A5R8YX86"/>
<evidence type="ECO:0000313" key="2">
    <source>
        <dbReference type="EMBL" id="TLP57981.1"/>
    </source>
</evidence>
<dbReference type="InterPro" id="IPR011050">
    <property type="entry name" value="Pectin_lyase_fold/virulence"/>
</dbReference>
<evidence type="ECO:0000256" key="1">
    <source>
        <dbReference type="SAM" id="Phobius"/>
    </source>
</evidence>
<keyword evidence="3" id="KW-1185">Reference proteome</keyword>
<dbReference type="Gene3D" id="2.160.20.10">
    <property type="entry name" value="Single-stranded right-handed beta-helix, Pectin lyase-like"/>
    <property type="match status" value="1"/>
</dbReference>
<comment type="caution">
    <text evidence="2">The sequence shown here is derived from an EMBL/GenBank/DDBJ whole genome shotgun (WGS) entry which is preliminary data.</text>
</comment>
<keyword evidence="1" id="KW-0472">Membrane</keyword>
<feature type="transmembrane region" description="Helical" evidence="1">
    <location>
        <begin position="27"/>
        <end position="49"/>
    </location>
</feature>
<dbReference type="OrthoDB" id="264773at2"/>
<sequence>MERCSFAPPRTLCGRLRIRTERRRMRIHATLVGAFVVPLVVPAVVWPAAAATAAPATSVPTGTGAIRCPKPTRTVGSAGELHEALRSARAGDVIRLRPGTYRGRFVARHSGTPKKPIYLCGPAAAVLDGGGVGKGYGFHLDRAGYWRLVGFTVRNSQKGVMADGTRGSVIQGLTVRDIGDEAVHLRAFSSGNIVQYNRIDNTGLRRAEFGEGVYLGSAKSNWDRYSGGRMDRSDRNLVRGNVIRSRAEAVDVKEGTRGGRIVGNVFDGSALVAATADSWVDVKGNGYLIEGNVGRNTPVDGFQTHEIVDGWGTGNVFRRNTLYLDGAAGVGINDTVGGNRITCDNKAVGGRLLKNGRCS</sequence>
<protein>
    <submittedName>
        <fullName evidence="2">Uncharacterized protein</fullName>
    </submittedName>
</protein>
<dbReference type="InterPro" id="IPR006626">
    <property type="entry name" value="PbH1"/>
</dbReference>
<dbReference type="EMBL" id="VANP01000007">
    <property type="protein sequence ID" value="TLP57981.1"/>
    <property type="molecule type" value="Genomic_DNA"/>
</dbReference>